<feature type="transmembrane region" description="Helical" evidence="1">
    <location>
        <begin position="239"/>
        <end position="258"/>
    </location>
</feature>
<dbReference type="EMBL" id="BOMB01000003">
    <property type="protein sequence ID" value="GID09705.1"/>
    <property type="molecule type" value="Genomic_DNA"/>
</dbReference>
<feature type="transmembrane region" description="Helical" evidence="1">
    <location>
        <begin position="216"/>
        <end position="232"/>
    </location>
</feature>
<keyword evidence="1" id="KW-0812">Transmembrane</keyword>
<keyword evidence="1" id="KW-1133">Transmembrane helix</keyword>
<keyword evidence="3" id="KW-1185">Reference proteome</keyword>
<feature type="transmembrane region" description="Helical" evidence="1">
    <location>
        <begin position="337"/>
        <end position="359"/>
    </location>
</feature>
<sequence length="526" mass="57395">MTLPRADGAGAARRARWSAAVPVALLYLLAGAFGLAVAWRLPWVGDTGLHLAVIEQLSRNLGNPPDPLVGAHSPSPYYTPYSLVQALLMRGTGLGARDVLRLFAVVNALLVASGVHHLIRRYCREAWAPLLAVLAIVLLDGTSVLVWSGYYGLVSLTVTLFYPSTFALGVTLHLWALLAWLLPSGGPPRTGRWQWLLYPAIGLIGADVALDHQFTAIGAALGCLALLVHRARHLTLRHLAGLAVAVAVTVAVVAAWPYFSILSLTGSPDQLDTIHRRLYSHVLELYGLGLLTGLPVLAVRFRRSRTDPFVLLAAFTAVLVGYGLVTSHYAWGRAWPMLLLAGQLALGMEFAAVLSRRGARNLGRAARPVRAYAAAALAVALLMGLWTQAGGLAFFVRLPAVVRHHVEVKGDWGTYSWITRYVPPGETVLADTFHSLRMVPAYRIFTVTPAYPEPWLPSEHRRDADTAAMLAADTPAAERDRLFARYGIRWLILYPSDARRLRAAGVRLDTVAHSPKYPRDGLYRLR</sequence>
<keyword evidence="1" id="KW-0472">Membrane</keyword>
<feature type="transmembrane region" description="Helical" evidence="1">
    <location>
        <begin position="371"/>
        <end position="396"/>
    </location>
</feature>
<feature type="transmembrane region" description="Helical" evidence="1">
    <location>
        <begin position="126"/>
        <end position="148"/>
    </location>
</feature>
<organism evidence="2 3">
    <name type="scientific">Actinocatenispora rupis</name>
    <dbReference type="NCBI Taxonomy" id="519421"/>
    <lineage>
        <taxon>Bacteria</taxon>
        <taxon>Bacillati</taxon>
        <taxon>Actinomycetota</taxon>
        <taxon>Actinomycetes</taxon>
        <taxon>Micromonosporales</taxon>
        <taxon>Micromonosporaceae</taxon>
        <taxon>Actinocatenispora</taxon>
    </lineage>
</organism>
<dbReference type="Proteomes" id="UP000612808">
    <property type="component" value="Unassembled WGS sequence"/>
</dbReference>
<evidence type="ECO:0000313" key="2">
    <source>
        <dbReference type="EMBL" id="GID09705.1"/>
    </source>
</evidence>
<accession>A0A8J3IW50</accession>
<feature type="transmembrane region" description="Helical" evidence="1">
    <location>
        <begin position="20"/>
        <end position="41"/>
    </location>
</feature>
<dbReference type="AlphaFoldDB" id="A0A8J3IW50"/>
<feature type="transmembrane region" description="Helical" evidence="1">
    <location>
        <begin position="278"/>
        <end position="297"/>
    </location>
</feature>
<reference evidence="2" key="1">
    <citation type="submission" date="2021-01" db="EMBL/GenBank/DDBJ databases">
        <title>Whole genome shotgun sequence of Actinocatenispora rupis NBRC 107355.</title>
        <authorList>
            <person name="Komaki H."/>
            <person name="Tamura T."/>
        </authorList>
    </citation>
    <scope>NUCLEOTIDE SEQUENCE</scope>
    <source>
        <strain evidence="2">NBRC 107355</strain>
    </source>
</reference>
<feature type="transmembrane region" description="Helical" evidence="1">
    <location>
        <begin position="99"/>
        <end position="119"/>
    </location>
</feature>
<feature type="transmembrane region" description="Helical" evidence="1">
    <location>
        <begin position="193"/>
        <end position="210"/>
    </location>
</feature>
<dbReference type="RefSeq" id="WP_203654679.1">
    <property type="nucleotide sequence ID" value="NZ_BAAAZM010000002.1"/>
</dbReference>
<evidence type="ECO:0000313" key="3">
    <source>
        <dbReference type="Proteomes" id="UP000612808"/>
    </source>
</evidence>
<feature type="transmembrane region" description="Helical" evidence="1">
    <location>
        <begin position="160"/>
        <end position="181"/>
    </location>
</feature>
<evidence type="ECO:0000256" key="1">
    <source>
        <dbReference type="SAM" id="Phobius"/>
    </source>
</evidence>
<name>A0A8J3IW50_9ACTN</name>
<gene>
    <name evidence="2" type="ORF">Aru02nite_05940</name>
</gene>
<proteinExistence type="predicted"/>
<comment type="caution">
    <text evidence="2">The sequence shown here is derived from an EMBL/GenBank/DDBJ whole genome shotgun (WGS) entry which is preliminary data.</text>
</comment>
<protein>
    <submittedName>
        <fullName evidence="2">Uncharacterized protein</fullName>
    </submittedName>
</protein>
<feature type="transmembrane region" description="Helical" evidence="1">
    <location>
        <begin position="309"/>
        <end position="331"/>
    </location>
</feature>